<dbReference type="PANTHER" id="PTHR43531:SF14">
    <property type="entry name" value="METHYL-ACCEPTING CHEMOTAXIS PROTEIN I-RELATED"/>
    <property type="match status" value="1"/>
</dbReference>
<feature type="domain" description="Methyl-accepting transducer" evidence="7">
    <location>
        <begin position="427"/>
        <end position="656"/>
    </location>
</feature>
<reference evidence="8 9" key="1">
    <citation type="submission" date="2019-07" db="EMBL/GenBank/DDBJ databases">
        <title>Tepidimonas thermarum AA-1 draft genome.</title>
        <authorList>
            <person name="Da Costa M.S."/>
            <person name="Froufe H.J.C."/>
            <person name="Egas C."/>
            <person name="Albuquerque L."/>
        </authorList>
    </citation>
    <scope>NUCLEOTIDE SEQUENCE [LARGE SCALE GENOMIC DNA]</scope>
    <source>
        <strain evidence="8 9">AA-1</strain>
    </source>
</reference>
<dbReference type="GO" id="GO:0006935">
    <property type="term" value="P:chemotaxis"/>
    <property type="evidence" value="ECO:0007669"/>
    <property type="project" value="InterPro"/>
</dbReference>
<feature type="transmembrane region" description="Helical" evidence="6">
    <location>
        <begin position="347"/>
        <end position="370"/>
    </location>
</feature>
<dbReference type="Gene3D" id="1.10.287.950">
    <property type="entry name" value="Methyl-accepting chemotaxis protein"/>
    <property type="match status" value="1"/>
</dbReference>
<dbReference type="CDD" id="cd11386">
    <property type="entry name" value="MCP_signal"/>
    <property type="match status" value="1"/>
</dbReference>
<comment type="similarity">
    <text evidence="3">Belongs to the methyl-accepting chemotaxis (MCP) protein family.</text>
</comment>
<dbReference type="GO" id="GO:0004888">
    <property type="term" value="F:transmembrane signaling receptor activity"/>
    <property type="evidence" value="ECO:0007669"/>
    <property type="project" value="InterPro"/>
</dbReference>
<keyword evidence="4" id="KW-0807">Transducer</keyword>
<evidence type="ECO:0000256" key="2">
    <source>
        <dbReference type="ARBA" id="ARBA00022481"/>
    </source>
</evidence>
<name>A0A554X4J7_9BURK</name>
<gene>
    <name evidence="8" type="primary">tsr_2</name>
    <name evidence="8" type="ORF">Tther_00822</name>
</gene>
<keyword evidence="6" id="KW-0472">Membrane</keyword>
<comment type="caution">
    <text evidence="8">The sequence shown here is derived from an EMBL/GenBank/DDBJ whole genome shotgun (WGS) entry which is preliminary data.</text>
</comment>
<dbReference type="SMART" id="SM00283">
    <property type="entry name" value="MA"/>
    <property type="match status" value="1"/>
</dbReference>
<evidence type="ECO:0000256" key="3">
    <source>
        <dbReference type="ARBA" id="ARBA00029447"/>
    </source>
</evidence>
<protein>
    <submittedName>
        <fullName evidence="8">Methyl-accepting chemotaxis protein I</fullName>
    </submittedName>
</protein>
<dbReference type="Proteomes" id="UP000318542">
    <property type="component" value="Unassembled WGS sequence"/>
</dbReference>
<feature type="region of interest" description="Disordered" evidence="5">
    <location>
        <begin position="1"/>
        <end position="21"/>
    </location>
</feature>
<evidence type="ECO:0000313" key="9">
    <source>
        <dbReference type="Proteomes" id="UP000318542"/>
    </source>
</evidence>
<evidence type="ECO:0000256" key="5">
    <source>
        <dbReference type="SAM" id="MobiDB-lite"/>
    </source>
</evidence>
<dbReference type="Pfam" id="PF00015">
    <property type="entry name" value="MCPsignal"/>
    <property type="match status" value="1"/>
</dbReference>
<dbReference type="SUPFAM" id="SSF58104">
    <property type="entry name" value="Methyl-accepting chemotaxis protein (MCP) signaling domain"/>
    <property type="match status" value="1"/>
</dbReference>
<dbReference type="InterPro" id="IPR051310">
    <property type="entry name" value="MCP_chemotaxis"/>
</dbReference>
<dbReference type="PRINTS" id="PR00260">
    <property type="entry name" value="CHEMTRNSDUCR"/>
</dbReference>
<dbReference type="InterPro" id="IPR004089">
    <property type="entry name" value="MCPsignal_dom"/>
</dbReference>
<dbReference type="AlphaFoldDB" id="A0A554X4J7"/>
<evidence type="ECO:0000256" key="6">
    <source>
        <dbReference type="SAM" id="Phobius"/>
    </source>
</evidence>
<evidence type="ECO:0000259" key="7">
    <source>
        <dbReference type="PROSITE" id="PS50111"/>
    </source>
</evidence>
<feature type="transmembrane region" description="Helical" evidence="6">
    <location>
        <begin position="55"/>
        <end position="74"/>
    </location>
</feature>
<dbReference type="InterPro" id="IPR004090">
    <property type="entry name" value="Chemotax_Me-accpt_rcpt"/>
</dbReference>
<evidence type="ECO:0000313" key="8">
    <source>
        <dbReference type="EMBL" id="TSE30745.1"/>
    </source>
</evidence>
<sequence length="671" mass="71099">MSSNPPLAVHRTAPIAPHEPPIPASLPLPRTAFSAHGIMAPGVLVMRNLPFAPKMALLGALLLAAVAALALAYYSTMLGNIAFSAKERDGVHDQQRIYPALLVALDVRREATAHAAGDAAADPQAAQARLQAALQTLVQQAAVRDGGSQRALQAVQQAAQTRASDAVTALDAHSAMLRALVALAAQVCDDSNLTLDPGVHTYYIMDAVCFRLPDTIDRAGATQARSLAILRAGERTPALAEPLVRDEALVTFHFEQMQAGLAKTIGARPETASTIALQQALAPVRAFYQRIGQNVLHAEALDSSQVGALAQAGHAAVQAQAELAQRLLPLLDALLAERLDGMKREMWIRTAVIATLVVVSLYFGVAFYLVNRGGTRVIQEHLELMARGDLREAPPKPWGKDEPAQIIVNLRVAYDALHALIRKVRHAARDLASASEEIAHASRDLGARTEQAAATLEEQASAMEQIGSQVQATAQRAHEAAQFAQTNARVAEDSRGVVDSVVGTMRDIQSSSQKIADITQVIDSIAFQTNILALNAAVEAARAGEAGRGFAVVAGEVRSLAQRSAEAARQIKALIEESSGKVQAGVQVVEQAGTTMGSLVRNAETINGYMGEMAAAAHEQSDGVAHSVQAIQHLDASTQQNAALVEQTSAAAVALEQQAQRLMDEIGRFRL</sequence>
<dbReference type="GO" id="GO:0005886">
    <property type="term" value="C:plasma membrane"/>
    <property type="evidence" value="ECO:0007669"/>
    <property type="project" value="TreeGrafter"/>
</dbReference>
<dbReference type="GO" id="GO:0007165">
    <property type="term" value="P:signal transduction"/>
    <property type="evidence" value="ECO:0007669"/>
    <property type="project" value="UniProtKB-KW"/>
</dbReference>
<comment type="subcellular location">
    <subcellularLocation>
        <location evidence="1">Membrane</location>
    </subcellularLocation>
</comment>
<evidence type="ECO:0000256" key="1">
    <source>
        <dbReference type="ARBA" id="ARBA00004370"/>
    </source>
</evidence>
<proteinExistence type="inferred from homology"/>
<accession>A0A554X4J7</accession>
<dbReference type="EMBL" id="VJOL01000010">
    <property type="protein sequence ID" value="TSE30745.1"/>
    <property type="molecule type" value="Genomic_DNA"/>
</dbReference>
<dbReference type="FunFam" id="1.10.287.950:FF:000001">
    <property type="entry name" value="Methyl-accepting chemotaxis sensory transducer"/>
    <property type="match status" value="1"/>
</dbReference>
<dbReference type="PANTHER" id="PTHR43531">
    <property type="entry name" value="PROTEIN ICFG"/>
    <property type="match status" value="1"/>
</dbReference>
<keyword evidence="9" id="KW-1185">Reference proteome</keyword>
<keyword evidence="6" id="KW-0812">Transmembrane</keyword>
<organism evidence="8 9">
    <name type="scientific">Tepidimonas thermarum</name>
    <dbReference type="NCBI Taxonomy" id="335431"/>
    <lineage>
        <taxon>Bacteria</taxon>
        <taxon>Pseudomonadati</taxon>
        <taxon>Pseudomonadota</taxon>
        <taxon>Betaproteobacteria</taxon>
        <taxon>Burkholderiales</taxon>
        <taxon>Tepidimonas</taxon>
    </lineage>
</organism>
<dbReference type="PROSITE" id="PS50111">
    <property type="entry name" value="CHEMOTAXIS_TRANSDUC_2"/>
    <property type="match status" value="1"/>
</dbReference>
<keyword evidence="6" id="KW-1133">Transmembrane helix</keyword>
<keyword evidence="2" id="KW-0488">Methylation</keyword>
<evidence type="ECO:0000256" key="4">
    <source>
        <dbReference type="PROSITE-ProRule" id="PRU00284"/>
    </source>
</evidence>